<dbReference type="Gene3D" id="6.10.340.10">
    <property type="match status" value="1"/>
</dbReference>
<dbReference type="GO" id="GO:0005524">
    <property type="term" value="F:ATP binding"/>
    <property type="evidence" value="ECO:0007669"/>
    <property type="project" value="UniProtKB-KW"/>
</dbReference>
<dbReference type="NCBIfam" id="TIGR00229">
    <property type="entry name" value="sensory_box"/>
    <property type="match status" value="2"/>
</dbReference>
<evidence type="ECO:0000256" key="6">
    <source>
        <dbReference type="ARBA" id="ARBA00022777"/>
    </source>
</evidence>
<evidence type="ECO:0000313" key="16">
    <source>
        <dbReference type="Proteomes" id="UP001375743"/>
    </source>
</evidence>
<dbReference type="SMART" id="SM00448">
    <property type="entry name" value="REC"/>
    <property type="match status" value="1"/>
</dbReference>
<keyword evidence="16" id="KW-1185">Reference proteome</keyword>
<keyword evidence="5" id="KW-0808">Transferase</keyword>
<feature type="domain" description="PAS" evidence="12">
    <location>
        <begin position="500"/>
        <end position="569"/>
    </location>
</feature>
<evidence type="ECO:0000256" key="1">
    <source>
        <dbReference type="ARBA" id="ARBA00000085"/>
    </source>
</evidence>
<dbReference type="Pfam" id="PF00512">
    <property type="entry name" value="HisKA"/>
    <property type="match status" value="1"/>
</dbReference>
<keyword evidence="6" id="KW-0418">Kinase</keyword>
<dbReference type="InterPro" id="IPR003660">
    <property type="entry name" value="HAMP_dom"/>
</dbReference>
<dbReference type="Gene3D" id="1.10.287.130">
    <property type="match status" value="1"/>
</dbReference>
<dbReference type="InterPro" id="IPR036890">
    <property type="entry name" value="HATPase_C_sf"/>
</dbReference>
<dbReference type="PANTHER" id="PTHR45339">
    <property type="entry name" value="HYBRID SIGNAL TRANSDUCTION HISTIDINE KINASE J"/>
    <property type="match status" value="1"/>
</dbReference>
<dbReference type="CDD" id="cd16922">
    <property type="entry name" value="HATPase_EvgS-ArcB-TorS-like"/>
    <property type="match status" value="1"/>
</dbReference>
<protein>
    <recommendedName>
        <fullName evidence="3">histidine kinase</fullName>
        <ecNumber evidence="3">2.7.13.3</ecNumber>
    </recommendedName>
</protein>
<organism evidence="15 16">
    <name type="scientific">Benzoatithermus flavus</name>
    <dbReference type="NCBI Taxonomy" id="3108223"/>
    <lineage>
        <taxon>Bacteria</taxon>
        <taxon>Pseudomonadati</taxon>
        <taxon>Pseudomonadota</taxon>
        <taxon>Alphaproteobacteria</taxon>
        <taxon>Geminicoccales</taxon>
        <taxon>Geminicoccaceae</taxon>
        <taxon>Benzoatithermus</taxon>
    </lineage>
</organism>
<dbReference type="PRINTS" id="PR00344">
    <property type="entry name" value="BCTRLSENSOR"/>
</dbReference>
<dbReference type="SMART" id="SM00304">
    <property type="entry name" value="HAMP"/>
    <property type="match status" value="1"/>
</dbReference>
<dbReference type="CDD" id="cd06225">
    <property type="entry name" value="HAMP"/>
    <property type="match status" value="1"/>
</dbReference>
<dbReference type="Gene3D" id="3.30.565.10">
    <property type="entry name" value="Histidine kinase-like ATPase, C-terminal domain"/>
    <property type="match status" value="1"/>
</dbReference>
<sequence>MRLPSLCIRNRIALLVTGIVCGLTMALLMLVHLGLLPEVRRQADQRLRDAMHYAALDLARGVEDKLADIVRIARSAPVLETADDRTIQRRWLASFMAGRNGYVWLGVAGPDGTVRLDTTGLMEGRRLEGGGWFERAVRAPEIDDVPEAAILDALPKAQDGKPLQLLRLSAPVLDPQGRLRGVLLAYLDDAHLEDLVRDLTTRVETEVGARLSVIDRSGRTRFGEPLPSWLQSTMAGSRDDDAVDSDPTGRDHAVLRVPVPAIQGIDLGWTVVLESDLAAVAGPLRRLETFLIVIGGLAVLITLLFTLPVATAITRPIDVLVDAAEAYAAGRSVPALPVARCPPEVGRLAHALQALVAVLQRRQGLLVQALAAGRQIAWEYDVPRGRTRIEGLEGTWLGWTAAELDEGTGSDWLAFVHADGRTWVEAAMAGFIASGDDRIILQYRMLAKDGNYRWVEDHALVLEQDSEGRALRLAGTVVDIDEHKAIEQRLRESEARATLQLSELQALYDQAPIGLAVLDPQFRYLRINPHLARINGRAPRDHIGRTVEEILPDGWPALEPLLRRVLDTGNASRALELTFETPAAPGVQQTFVASYFPIKDPSGTTIAVGAVVEDVTQRKRAEAAERAKSAFLATMSHEIRTPLTAILGFADLLADTDLGEGQRHQVAIIRDTGRMLLAIINDILDFSKLEAGKASLEIAPFALRELISGTFETARLLGAERGLAFRLEIGDGVPDRVAGDAIRLKQILTNLLGNAAKFTERGGITLRATLIGEEEDKLRLRFEIEDTGIGIAPERLPKLFVMFEQADQSITRRFGGTGLGLAICKRLADLMGGRIGARSTPGVGSTFWVELPFARVLAPARAEAEPVRPAAGGAPLRRGRILVVDDIATNRLLLDALLRGQGQEVVLAADGVEAVELAARESFDLILMDVHMPRQDGLAATRAIRASDGPNAATPIVALTAAVLAEEVAACSEAGMDDCLAKPVDPARLMGLLASRIGLRTAA</sequence>
<feature type="domain" description="Response regulatory" evidence="11">
    <location>
        <begin position="880"/>
        <end position="997"/>
    </location>
</feature>
<evidence type="ECO:0000256" key="7">
    <source>
        <dbReference type="ARBA" id="ARBA00023012"/>
    </source>
</evidence>
<dbReference type="PROSITE" id="PS50109">
    <property type="entry name" value="HIS_KIN"/>
    <property type="match status" value="1"/>
</dbReference>
<dbReference type="Pfam" id="PF08447">
    <property type="entry name" value="PAS_3"/>
    <property type="match status" value="1"/>
</dbReference>
<dbReference type="InterPro" id="IPR003661">
    <property type="entry name" value="HisK_dim/P_dom"/>
</dbReference>
<dbReference type="CDD" id="cd00130">
    <property type="entry name" value="PAS"/>
    <property type="match status" value="1"/>
</dbReference>
<feature type="domain" description="PAC" evidence="13">
    <location>
        <begin position="439"/>
        <end position="492"/>
    </location>
</feature>
<evidence type="ECO:0000313" key="15">
    <source>
        <dbReference type="EMBL" id="MEK0085900.1"/>
    </source>
</evidence>
<dbReference type="PROSITE" id="PS50113">
    <property type="entry name" value="PAC"/>
    <property type="match status" value="2"/>
</dbReference>
<dbReference type="CDD" id="cd00082">
    <property type="entry name" value="HisKA"/>
    <property type="match status" value="1"/>
</dbReference>
<evidence type="ECO:0000256" key="3">
    <source>
        <dbReference type="ARBA" id="ARBA00012438"/>
    </source>
</evidence>
<dbReference type="EC" id="2.7.13.3" evidence="3"/>
<dbReference type="PROSITE" id="PS50112">
    <property type="entry name" value="PAS"/>
    <property type="match status" value="1"/>
</dbReference>
<evidence type="ECO:0000256" key="4">
    <source>
        <dbReference type="ARBA" id="ARBA00022553"/>
    </source>
</evidence>
<keyword evidence="4 8" id="KW-0597">Phosphoprotein</keyword>
<dbReference type="InterPro" id="IPR001610">
    <property type="entry name" value="PAC"/>
</dbReference>
<dbReference type="SMART" id="SM00388">
    <property type="entry name" value="HisKA"/>
    <property type="match status" value="1"/>
</dbReference>
<keyword evidence="9" id="KW-1133">Transmembrane helix</keyword>
<feature type="domain" description="Histidine kinase" evidence="10">
    <location>
        <begin position="634"/>
        <end position="855"/>
    </location>
</feature>
<evidence type="ECO:0000256" key="2">
    <source>
        <dbReference type="ARBA" id="ARBA00004370"/>
    </source>
</evidence>
<comment type="catalytic activity">
    <reaction evidence="1">
        <text>ATP + protein L-histidine = ADP + protein N-phospho-L-histidine.</text>
        <dbReference type="EC" id="2.7.13.3"/>
    </reaction>
</comment>
<keyword evidence="15" id="KW-0547">Nucleotide-binding</keyword>
<dbReference type="Gene3D" id="3.40.50.2300">
    <property type="match status" value="1"/>
</dbReference>
<feature type="domain" description="PAC" evidence="13">
    <location>
        <begin position="573"/>
        <end position="627"/>
    </location>
</feature>
<comment type="subcellular location">
    <subcellularLocation>
        <location evidence="2">Membrane</location>
    </subcellularLocation>
</comment>
<evidence type="ECO:0000259" key="12">
    <source>
        <dbReference type="PROSITE" id="PS50112"/>
    </source>
</evidence>
<evidence type="ECO:0000256" key="5">
    <source>
        <dbReference type="ARBA" id="ARBA00022679"/>
    </source>
</evidence>
<gene>
    <name evidence="15" type="ORF">U1T56_22320</name>
</gene>
<accession>A0ABU8XXH5</accession>
<dbReference type="PROSITE" id="PS50110">
    <property type="entry name" value="RESPONSE_REGULATORY"/>
    <property type="match status" value="1"/>
</dbReference>
<feature type="transmembrane region" description="Helical" evidence="9">
    <location>
        <begin position="12"/>
        <end position="36"/>
    </location>
</feature>
<dbReference type="CDD" id="cd17546">
    <property type="entry name" value="REC_hyHK_CKI1_RcsC-like"/>
    <property type="match status" value="1"/>
</dbReference>
<dbReference type="Pfam" id="PF08448">
    <property type="entry name" value="PAS_4"/>
    <property type="match status" value="1"/>
</dbReference>
<dbReference type="InterPro" id="IPR000700">
    <property type="entry name" value="PAS-assoc_C"/>
</dbReference>
<dbReference type="EMBL" id="JBBLZC010000037">
    <property type="protein sequence ID" value="MEK0085900.1"/>
    <property type="molecule type" value="Genomic_DNA"/>
</dbReference>
<keyword evidence="9" id="KW-0812">Transmembrane</keyword>
<dbReference type="PANTHER" id="PTHR45339:SF1">
    <property type="entry name" value="HYBRID SIGNAL TRANSDUCTION HISTIDINE KINASE J"/>
    <property type="match status" value="1"/>
</dbReference>
<name>A0ABU8XXH5_9PROT</name>
<evidence type="ECO:0000259" key="11">
    <source>
        <dbReference type="PROSITE" id="PS50110"/>
    </source>
</evidence>
<dbReference type="SMART" id="SM00387">
    <property type="entry name" value="HATPase_c"/>
    <property type="match status" value="1"/>
</dbReference>
<dbReference type="InterPro" id="IPR001789">
    <property type="entry name" value="Sig_transdc_resp-reg_receiver"/>
</dbReference>
<proteinExistence type="predicted"/>
<dbReference type="InterPro" id="IPR036097">
    <property type="entry name" value="HisK_dim/P_sf"/>
</dbReference>
<keyword evidence="7" id="KW-0902">Two-component regulatory system</keyword>
<dbReference type="SUPFAM" id="SSF55785">
    <property type="entry name" value="PYP-like sensor domain (PAS domain)"/>
    <property type="match status" value="2"/>
</dbReference>
<dbReference type="SUPFAM" id="SSF47384">
    <property type="entry name" value="Homodimeric domain of signal transducing histidine kinase"/>
    <property type="match status" value="1"/>
</dbReference>
<evidence type="ECO:0000256" key="9">
    <source>
        <dbReference type="SAM" id="Phobius"/>
    </source>
</evidence>
<dbReference type="Pfam" id="PF02518">
    <property type="entry name" value="HATPase_c"/>
    <property type="match status" value="1"/>
</dbReference>
<dbReference type="InterPro" id="IPR013656">
    <property type="entry name" value="PAS_4"/>
</dbReference>
<dbReference type="InterPro" id="IPR035965">
    <property type="entry name" value="PAS-like_dom_sf"/>
</dbReference>
<dbReference type="CDD" id="cd18773">
    <property type="entry name" value="PDC1_HK_sensor"/>
    <property type="match status" value="1"/>
</dbReference>
<dbReference type="InterPro" id="IPR011006">
    <property type="entry name" value="CheY-like_superfamily"/>
</dbReference>
<dbReference type="SMART" id="SM00091">
    <property type="entry name" value="PAS"/>
    <property type="match status" value="1"/>
</dbReference>
<dbReference type="SMART" id="SM00086">
    <property type="entry name" value="PAC"/>
    <property type="match status" value="2"/>
</dbReference>
<dbReference type="InterPro" id="IPR004358">
    <property type="entry name" value="Sig_transdc_His_kin-like_C"/>
</dbReference>
<dbReference type="Gene3D" id="3.30.450.20">
    <property type="entry name" value="PAS domain"/>
    <property type="match status" value="3"/>
</dbReference>
<evidence type="ECO:0000259" key="14">
    <source>
        <dbReference type="PROSITE" id="PS50885"/>
    </source>
</evidence>
<evidence type="ECO:0000259" key="13">
    <source>
        <dbReference type="PROSITE" id="PS50113"/>
    </source>
</evidence>
<keyword evidence="15" id="KW-0067">ATP-binding</keyword>
<evidence type="ECO:0000256" key="8">
    <source>
        <dbReference type="PROSITE-ProRule" id="PRU00169"/>
    </source>
</evidence>
<dbReference type="InterPro" id="IPR000014">
    <property type="entry name" value="PAS"/>
</dbReference>
<dbReference type="SUPFAM" id="SSF52172">
    <property type="entry name" value="CheY-like"/>
    <property type="match status" value="1"/>
</dbReference>
<dbReference type="SUPFAM" id="SSF55874">
    <property type="entry name" value="ATPase domain of HSP90 chaperone/DNA topoisomerase II/histidine kinase"/>
    <property type="match status" value="1"/>
</dbReference>
<feature type="modified residue" description="4-aspartylphosphate" evidence="8">
    <location>
        <position position="929"/>
    </location>
</feature>
<keyword evidence="9" id="KW-0472">Membrane</keyword>
<evidence type="ECO:0000259" key="10">
    <source>
        <dbReference type="PROSITE" id="PS50109"/>
    </source>
</evidence>
<feature type="transmembrane region" description="Helical" evidence="9">
    <location>
        <begin position="290"/>
        <end position="310"/>
    </location>
</feature>
<comment type="caution">
    <text evidence="15">The sequence shown here is derived from an EMBL/GenBank/DDBJ whole genome shotgun (WGS) entry which is preliminary data.</text>
</comment>
<feature type="domain" description="HAMP" evidence="14">
    <location>
        <begin position="311"/>
        <end position="364"/>
    </location>
</feature>
<reference evidence="15 16" key="1">
    <citation type="submission" date="2024-01" db="EMBL/GenBank/DDBJ databases">
        <title>Multi-omics insights into the function and evolution of sodium benzoate biodegradation pathways in Benzoatithermus flavus gen. nov., sp. nov. from hot spring.</title>
        <authorList>
            <person name="Hu C.-J."/>
            <person name="Li W.-J."/>
        </authorList>
    </citation>
    <scope>NUCLEOTIDE SEQUENCE [LARGE SCALE GENOMIC DNA]</scope>
    <source>
        <strain evidence="15 16">SYSU G07066</strain>
    </source>
</reference>
<dbReference type="Pfam" id="PF00072">
    <property type="entry name" value="Response_reg"/>
    <property type="match status" value="1"/>
</dbReference>
<dbReference type="Proteomes" id="UP001375743">
    <property type="component" value="Unassembled WGS sequence"/>
</dbReference>
<dbReference type="InterPro" id="IPR013655">
    <property type="entry name" value="PAS_fold_3"/>
</dbReference>
<dbReference type="PROSITE" id="PS50885">
    <property type="entry name" value="HAMP"/>
    <property type="match status" value="1"/>
</dbReference>
<dbReference type="InterPro" id="IPR003594">
    <property type="entry name" value="HATPase_dom"/>
</dbReference>
<dbReference type="RefSeq" id="WP_418161746.1">
    <property type="nucleotide sequence ID" value="NZ_JBBLZC010000037.1"/>
</dbReference>
<dbReference type="InterPro" id="IPR005467">
    <property type="entry name" value="His_kinase_dom"/>
</dbReference>